<evidence type="ECO:0000313" key="8">
    <source>
        <dbReference type="Proteomes" id="UP000018466"/>
    </source>
</evidence>
<evidence type="ECO:0000256" key="4">
    <source>
        <dbReference type="ARBA" id="ARBA00022679"/>
    </source>
</evidence>
<organism evidence="7 8">
    <name type="scientific">Stomatobaculum longum</name>
    <dbReference type="NCBI Taxonomy" id="796942"/>
    <lineage>
        <taxon>Bacteria</taxon>
        <taxon>Bacillati</taxon>
        <taxon>Bacillota</taxon>
        <taxon>Clostridia</taxon>
        <taxon>Lachnospirales</taxon>
        <taxon>Lachnospiraceae</taxon>
        <taxon>Stomatobaculum</taxon>
    </lineage>
</organism>
<dbReference type="Gene3D" id="3.30.950.10">
    <property type="entry name" value="Methyltransferase, Cobalt-precorrin-4 Transmethylase, Domain 2"/>
    <property type="match status" value="1"/>
</dbReference>
<dbReference type="SUPFAM" id="SSF53790">
    <property type="entry name" value="Tetrapyrrole methylase"/>
    <property type="match status" value="1"/>
</dbReference>
<dbReference type="InterPro" id="IPR051810">
    <property type="entry name" value="Precorrin_MeTrfase"/>
</dbReference>
<name>A0AA36Y5J3_9FIRM</name>
<feature type="domain" description="Tetrapyrrole methylase" evidence="6">
    <location>
        <begin position="5"/>
        <end position="211"/>
    </location>
</feature>
<dbReference type="NCBIfam" id="TIGR01466">
    <property type="entry name" value="cobJ_cbiH"/>
    <property type="match status" value="1"/>
</dbReference>
<dbReference type="RefSeq" id="WP_009532732.1">
    <property type="nucleotide sequence ID" value="NZ_JH590862.1"/>
</dbReference>
<dbReference type="GO" id="GO:0032259">
    <property type="term" value="P:methylation"/>
    <property type="evidence" value="ECO:0007669"/>
    <property type="project" value="UniProtKB-KW"/>
</dbReference>
<dbReference type="AlphaFoldDB" id="A0AA36Y5J3"/>
<keyword evidence="3" id="KW-0489">Methyltransferase</keyword>
<dbReference type="InterPro" id="IPR035996">
    <property type="entry name" value="4pyrrol_Methylase_sf"/>
</dbReference>
<dbReference type="InterPro" id="IPR014777">
    <property type="entry name" value="4pyrrole_Mease_sub1"/>
</dbReference>
<dbReference type="GO" id="GO:0008168">
    <property type="term" value="F:methyltransferase activity"/>
    <property type="evidence" value="ECO:0007669"/>
    <property type="project" value="UniProtKB-KW"/>
</dbReference>
<protein>
    <submittedName>
        <fullName evidence="7">Precorrin-3B C17-methyltransferase</fullName>
    </submittedName>
</protein>
<gene>
    <name evidence="7" type="ORF">HMPREF9623_00899</name>
</gene>
<evidence type="ECO:0000256" key="1">
    <source>
        <dbReference type="ARBA" id="ARBA00004953"/>
    </source>
</evidence>
<keyword evidence="8" id="KW-1185">Reference proteome</keyword>
<evidence type="ECO:0000256" key="2">
    <source>
        <dbReference type="ARBA" id="ARBA00022573"/>
    </source>
</evidence>
<dbReference type="Gene3D" id="3.40.1010.10">
    <property type="entry name" value="Cobalt-precorrin-4 Transmethylase, Domain 1"/>
    <property type="match status" value="1"/>
</dbReference>
<comment type="pathway">
    <text evidence="1">Cofactor biosynthesis; adenosylcobalamin biosynthesis.</text>
</comment>
<keyword evidence="5" id="KW-0949">S-adenosyl-L-methionine</keyword>
<dbReference type="EMBL" id="AGEL01000006">
    <property type="protein sequence ID" value="EHO17300.1"/>
    <property type="molecule type" value="Genomic_DNA"/>
</dbReference>
<dbReference type="Proteomes" id="UP000018466">
    <property type="component" value="Unassembled WGS sequence"/>
</dbReference>
<dbReference type="InterPro" id="IPR006363">
    <property type="entry name" value="Cbl_synth_CobJ/CibH_dom"/>
</dbReference>
<dbReference type="InterPro" id="IPR014776">
    <property type="entry name" value="4pyrrole_Mease_sub2"/>
</dbReference>
<proteinExistence type="predicted"/>
<dbReference type="PANTHER" id="PTHR47036:SF1">
    <property type="entry name" value="COBALT-FACTOR III C(17)-METHYLTRANSFERASE-RELATED"/>
    <property type="match status" value="1"/>
</dbReference>
<dbReference type="PANTHER" id="PTHR47036">
    <property type="entry name" value="COBALT-FACTOR III C(17)-METHYLTRANSFERASE-RELATED"/>
    <property type="match status" value="1"/>
</dbReference>
<evidence type="ECO:0000313" key="7">
    <source>
        <dbReference type="EMBL" id="EHO17300.1"/>
    </source>
</evidence>
<evidence type="ECO:0000256" key="3">
    <source>
        <dbReference type="ARBA" id="ARBA00022603"/>
    </source>
</evidence>
<dbReference type="InterPro" id="IPR000878">
    <property type="entry name" value="4pyrrol_Mease"/>
</dbReference>
<dbReference type="GeneID" id="86940666"/>
<keyword evidence="4" id="KW-0808">Transferase</keyword>
<comment type="caution">
    <text evidence="7">The sequence shown here is derived from an EMBL/GenBank/DDBJ whole genome shotgun (WGS) entry which is preliminary data.</text>
</comment>
<evidence type="ECO:0000256" key="5">
    <source>
        <dbReference type="ARBA" id="ARBA00022691"/>
    </source>
</evidence>
<dbReference type="GO" id="GO:0009236">
    <property type="term" value="P:cobalamin biosynthetic process"/>
    <property type="evidence" value="ECO:0007669"/>
    <property type="project" value="UniProtKB-KW"/>
</dbReference>
<sequence length="248" mass="26581">MKPYTIAVVGIGPGDRESMTLKALHTIEAADTIVGYSTYLKLIEDLLAGKEVVQSGMTEEIQRCEEAIALALQGKQVAVVSSGDAGVYGMASLILELAAAHKELTVEVVPGVTAALSGAALLGSPLTLDFACISLSDLLVPWEQIERRLKSLAASGMAVVIYNPGSRSRKDCLPRAAEIFLEARRADTLCAITRNIGRKGESKEVLTLGELKSREVDMRTTVFIGAEDSIELNGYLLTPRGYDKKRKG</sequence>
<dbReference type="Pfam" id="PF00590">
    <property type="entry name" value="TP_methylase"/>
    <property type="match status" value="1"/>
</dbReference>
<keyword evidence="2" id="KW-0169">Cobalamin biosynthesis</keyword>
<evidence type="ECO:0000259" key="6">
    <source>
        <dbReference type="Pfam" id="PF00590"/>
    </source>
</evidence>
<dbReference type="CDD" id="cd11646">
    <property type="entry name" value="Precorrin_3B_C17_MT"/>
    <property type="match status" value="1"/>
</dbReference>
<accession>A0AA36Y5J3</accession>
<reference evidence="7 8" key="1">
    <citation type="submission" date="2011-10" db="EMBL/GenBank/DDBJ databases">
        <title>The Genome Sequence of Lachnospiraceae bacterium ACC2.</title>
        <authorList>
            <consortium name="The Broad Institute Genome Sequencing Platform"/>
            <person name="Earl A."/>
            <person name="Ward D."/>
            <person name="Feldgarden M."/>
            <person name="Gevers D."/>
            <person name="Sizova M."/>
            <person name="Hazen A."/>
            <person name="Epstein S."/>
            <person name="Young S.K."/>
            <person name="Zeng Q."/>
            <person name="Gargeya S."/>
            <person name="Fitzgerald M."/>
            <person name="Haas B."/>
            <person name="Abouelleil A."/>
            <person name="Alvarado L."/>
            <person name="Arachchi H.M."/>
            <person name="Berlin A."/>
            <person name="Brown A."/>
            <person name="Chapman S.B."/>
            <person name="Chen Z."/>
            <person name="Dunbar C."/>
            <person name="Freedman E."/>
            <person name="Gearin G."/>
            <person name="Goldberg J."/>
            <person name="Griggs A."/>
            <person name="Gujja S."/>
            <person name="Heiman D."/>
            <person name="Howarth C."/>
            <person name="Larson L."/>
            <person name="Lui A."/>
            <person name="MacDonald P.J.P."/>
            <person name="Montmayeur A."/>
            <person name="Murphy C."/>
            <person name="Neiman D."/>
            <person name="Pearson M."/>
            <person name="Priest M."/>
            <person name="Roberts A."/>
            <person name="Saif S."/>
            <person name="Shea T."/>
            <person name="Shenoy N."/>
            <person name="Sisk P."/>
            <person name="Stolte C."/>
            <person name="Sykes S."/>
            <person name="Wortman J."/>
            <person name="Nusbaum C."/>
            <person name="Birren B."/>
        </authorList>
    </citation>
    <scope>NUCLEOTIDE SEQUENCE [LARGE SCALE GENOMIC DNA]</scope>
    <source>
        <strain evidence="7 8">ACC2</strain>
    </source>
</reference>